<dbReference type="eggNOG" id="ENOG5032T5B">
    <property type="taxonomic scope" value="Bacteria"/>
</dbReference>
<evidence type="ECO:0000256" key="2">
    <source>
        <dbReference type="SAM" id="SignalP"/>
    </source>
</evidence>
<dbReference type="PROSITE" id="PS51257">
    <property type="entry name" value="PROKAR_LIPOPROTEIN"/>
    <property type="match status" value="1"/>
</dbReference>
<feature type="region of interest" description="Disordered" evidence="1">
    <location>
        <begin position="28"/>
        <end position="162"/>
    </location>
</feature>
<dbReference type="Proteomes" id="UP000003011">
    <property type="component" value="Unassembled WGS sequence"/>
</dbReference>
<accession>G5GHQ3</accession>
<evidence type="ECO:0000313" key="3">
    <source>
        <dbReference type="EMBL" id="EHI55746.1"/>
    </source>
</evidence>
<dbReference type="HOGENOM" id="CLU_993149_0_0_9"/>
<dbReference type="OrthoDB" id="359707at2"/>
<feature type="compositionally biased region" description="Polar residues" evidence="1">
    <location>
        <begin position="87"/>
        <end position="99"/>
    </location>
</feature>
<protein>
    <recommendedName>
        <fullName evidence="5">Lipoprotein</fullName>
    </recommendedName>
</protein>
<evidence type="ECO:0000313" key="4">
    <source>
        <dbReference type="Proteomes" id="UP000003011"/>
    </source>
</evidence>
<dbReference type="RefSeq" id="WP_005540506.1">
    <property type="nucleotide sequence ID" value="NZ_JH378831.1"/>
</dbReference>
<keyword evidence="2" id="KW-0732">Signal</keyword>
<sequence length="280" mass="31364">MRKKLKKYFNKNTCFFSIALAMSVISGACSSPRKTPSKNNFKNYMESRMAEEESSSESSKDEISSSEAGSEQKNAADSEQTKEKNVESTSEDTSVQASDTEGDDSKRQNTQSMEAESKTSDGQRSAANEVKQDNAQAQKESENSRSTAASKKQQQPETPANKVDYDLTQMGADMIYASVYQLMVEPEKFEGKTFKMVGTYYSTWYEPTARNYHYIIIEDAAACCAQGIEFVWGDGSHVFPDEYPKGNVRLEVTGTFITYKEPGDDRLYCRLDNATIKQID</sequence>
<feature type="compositionally biased region" description="Polar residues" evidence="1">
    <location>
        <begin position="28"/>
        <end position="42"/>
    </location>
</feature>
<comment type="caution">
    <text evidence="3">The sequence shown here is derived from an EMBL/GenBank/DDBJ whole genome shotgun (WGS) entry which is preliminary data.</text>
</comment>
<organism evidence="3 4">
    <name type="scientific">Johnsonella ignava ATCC 51276</name>
    <dbReference type="NCBI Taxonomy" id="679200"/>
    <lineage>
        <taxon>Bacteria</taxon>
        <taxon>Bacillati</taxon>
        <taxon>Bacillota</taxon>
        <taxon>Clostridia</taxon>
        <taxon>Lachnospirales</taxon>
        <taxon>Lachnospiraceae</taxon>
        <taxon>Johnsonella</taxon>
    </lineage>
</organism>
<gene>
    <name evidence="3" type="ORF">HMPREF9333_01093</name>
</gene>
<feature type="signal peptide" evidence="2">
    <location>
        <begin position="1"/>
        <end position="28"/>
    </location>
</feature>
<name>G5GHQ3_9FIRM</name>
<proteinExistence type="predicted"/>
<dbReference type="AlphaFoldDB" id="G5GHQ3"/>
<reference evidence="3 4" key="1">
    <citation type="submission" date="2011-08" db="EMBL/GenBank/DDBJ databases">
        <title>The Genome Sequence of Johnsonella ignava ATCC 51276.</title>
        <authorList>
            <consortium name="The Broad Institute Genome Sequencing Platform"/>
            <person name="Earl A."/>
            <person name="Ward D."/>
            <person name="Feldgarden M."/>
            <person name="Gevers D."/>
            <person name="Izard J."/>
            <person name="Blanton J.M."/>
            <person name="Baranova O.V."/>
            <person name="Dewhirst F.E."/>
            <person name="Young S.K."/>
            <person name="Zeng Q."/>
            <person name="Gargeya S."/>
            <person name="Fitzgerald M."/>
            <person name="Haas B."/>
            <person name="Abouelleil A."/>
            <person name="Alvarado L."/>
            <person name="Arachchi H.M."/>
            <person name="Berlin A."/>
            <person name="Brown A."/>
            <person name="Chapman S.B."/>
            <person name="Chen Z."/>
            <person name="Dunbar C."/>
            <person name="Freedman E."/>
            <person name="Gearin G."/>
            <person name="Gellesch M."/>
            <person name="Goldberg J."/>
            <person name="Griggs A."/>
            <person name="Gujja S."/>
            <person name="Heiman D."/>
            <person name="Howarth C."/>
            <person name="Larson L."/>
            <person name="Lui A."/>
            <person name="MacDonald P.J.P."/>
            <person name="Montmayeur A."/>
            <person name="Murphy C."/>
            <person name="Neiman D."/>
            <person name="Pearson M."/>
            <person name="Priest M."/>
            <person name="Roberts A."/>
            <person name="Saif S."/>
            <person name="Shea T."/>
            <person name="Shenoy N."/>
            <person name="Sisk P."/>
            <person name="Stolte C."/>
            <person name="Sykes S."/>
            <person name="Wortman J."/>
            <person name="Nusbaum C."/>
            <person name="Birren B."/>
        </authorList>
    </citation>
    <scope>NUCLEOTIDE SEQUENCE [LARGE SCALE GENOMIC DNA]</scope>
    <source>
        <strain evidence="3 4">ATCC 51276</strain>
    </source>
</reference>
<evidence type="ECO:0008006" key="5">
    <source>
        <dbReference type="Google" id="ProtNLM"/>
    </source>
</evidence>
<feature type="compositionally biased region" description="Basic and acidic residues" evidence="1">
    <location>
        <begin position="74"/>
        <end position="86"/>
    </location>
</feature>
<feature type="compositionally biased region" description="Polar residues" evidence="1">
    <location>
        <begin position="133"/>
        <end position="158"/>
    </location>
</feature>
<keyword evidence="4" id="KW-1185">Reference proteome</keyword>
<dbReference type="STRING" id="679200.HMPREF9333_01093"/>
<dbReference type="EMBL" id="ACZL01000017">
    <property type="protein sequence ID" value="EHI55746.1"/>
    <property type="molecule type" value="Genomic_DNA"/>
</dbReference>
<feature type="chain" id="PRO_5003477266" description="Lipoprotein" evidence="2">
    <location>
        <begin position="29"/>
        <end position="280"/>
    </location>
</feature>
<evidence type="ECO:0000256" key="1">
    <source>
        <dbReference type="SAM" id="MobiDB-lite"/>
    </source>
</evidence>